<dbReference type="SUPFAM" id="SSF54593">
    <property type="entry name" value="Glyoxalase/Bleomycin resistance protein/Dihydroxybiphenyl dioxygenase"/>
    <property type="match status" value="1"/>
</dbReference>
<evidence type="ECO:0000313" key="3">
    <source>
        <dbReference type="Proteomes" id="UP000189796"/>
    </source>
</evidence>
<dbReference type="PROSITE" id="PS51819">
    <property type="entry name" value="VOC"/>
    <property type="match status" value="1"/>
</dbReference>
<dbReference type="InterPro" id="IPR037523">
    <property type="entry name" value="VOC_core"/>
</dbReference>
<organism evidence="2 3">
    <name type="scientific">Bradyrhizobium erythrophlei</name>
    <dbReference type="NCBI Taxonomy" id="1437360"/>
    <lineage>
        <taxon>Bacteria</taxon>
        <taxon>Pseudomonadati</taxon>
        <taxon>Pseudomonadota</taxon>
        <taxon>Alphaproteobacteria</taxon>
        <taxon>Hyphomicrobiales</taxon>
        <taxon>Nitrobacteraceae</taxon>
        <taxon>Bradyrhizobium</taxon>
    </lineage>
</organism>
<protein>
    <submittedName>
        <fullName evidence="2">Uncharacterized conserved protein PhnB, glyoxalase superfamily</fullName>
    </submittedName>
</protein>
<dbReference type="AlphaFoldDB" id="A0A1M5PMU1"/>
<name>A0A1M5PMU1_9BRAD</name>
<dbReference type="Gene3D" id="3.10.180.10">
    <property type="entry name" value="2,3-Dihydroxybiphenyl 1,2-Dioxygenase, domain 1"/>
    <property type="match status" value="1"/>
</dbReference>
<dbReference type="InterPro" id="IPR004360">
    <property type="entry name" value="Glyas_Fos-R_dOase_dom"/>
</dbReference>
<dbReference type="Pfam" id="PF00903">
    <property type="entry name" value="Glyoxalase"/>
    <property type="match status" value="1"/>
</dbReference>
<proteinExistence type="predicted"/>
<evidence type="ECO:0000259" key="1">
    <source>
        <dbReference type="PROSITE" id="PS51819"/>
    </source>
</evidence>
<dbReference type="RefSeq" id="WP_079602428.1">
    <property type="nucleotide sequence ID" value="NZ_LT670817.1"/>
</dbReference>
<evidence type="ECO:0000313" key="2">
    <source>
        <dbReference type="EMBL" id="SHH02889.1"/>
    </source>
</evidence>
<dbReference type="InterPro" id="IPR029068">
    <property type="entry name" value="Glyas_Bleomycin-R_OHBP_Dase"/>
</dbReference>
<gene>
    <name evidence="2" type="ORF">SAMN05443248_3430</name>
</gene>
<sequence length="122" mass="13797">MPTIAPWAFVLAVPDARRSADYFRDVLGVRVLWEEASDWRLVERTGVRIMLGHCPRDMPASELGSHNWFGYLSVDNVDALYAELMARGAACTTPTDRTYGMREIVVTTPDGHRIVFGQELQR</sequence>
<dbReference type="Proteomes" id="UP000189796">
    <property type="component" value="Chromosome I"/>
</dbReference>
<reference evidence="2 3" key="1">
    <citation type="submission" date="2016-11" db="EMBL/GenBank/DDBJ databases">
        <authorList>
            <person name="Jaros S."/>
            <person name="Januszkiewicz K."/>
            <person name="Wedrychowicz H."/>
        </authorList>
    </citation>
    <scope>NUCLEOTIDE SEQUENCE [LARGE SCALE GENOMIC DNA]</scope>
    <source>
        <strain evidence="2 3">GAS138</strain>
    </source>
</reference>
<dbReference type="EMBL" id="LT670817">
    <property type="protein sequence ID" value="SHH02889.1"/>
    <property type="molecule type" value="Genomic_DNA"/>
</dbReference>
<feature type="domain" description="VOC" evidence="1">
    <location>
        <begin position="3"/>
        <end position="119"/>
    </location>
</feature>
<dbReference type="OrthoDB" id="9806868at2"/>
<accession>A0A1M5PMU1</accession>